<dbReference type="PANTHER" id="PTHR35007:SF2">
    <property type="entry name" value="PILUS ASSEMBLE PROTEIN"/>
    <property type="match status" value="1"/>
</dbReference>
<dbReference type="Pfam" id="PF00482">
    <property type="entry name" value="T2SSF"/>
    <property type="match status" value="1"/>
</dbReference>
<dbReference type="OrthoDB" id="3217742at2"/>
<evidence type="ECO:0000313" key="8">
    <source>
        <dbReference type="EMBL" id="ADU47805.1"/>
    </source>
</evidence>
<keyword evidence="3 6" id="KW-0812">Transmembrane</keyword>
<feature type="transmembrane region" description="Helical" evidence="6">
    <location>
        <begin position="229"/>
        <end position="248"/>
    </location>
</feature>
<evidence type="ECO:0000259" key="7">
    <source>
        <dbReference type="Pfam" id="PF00482"/>
    </source>
</evidence>
<dbReference type="InterPro" id="IPR018076">
    <property type="entry name" value="T2SS_GspF_dom"/>
</dbReference>
<evidence type="ECO:0000256" key="2">
    <source>
        <dbReference type="ARBA" id="ARBA00022475"/>
    </source>
</evidence>
<feature type="transmembrane region" description="Helical" evidence="6">
    <location>
        <begin position="67"/>
        <end position="100"/>
    </location>
</feature>
<keyword evidence="4 6" id="KW-1133">Transmembrane helix</keyword>
<dbReference type="GO" id="GO:0005886">
    <property type="term" value="C:plasma membrane"/>
    <property type="evidence" value="ECO:0007669"/>
    <property type="project" value="UniProtKB-SubCell"/>
</dbReference>
<organism evidence="8 9">
    <name type="scientific">Intrasporangium calvum (strain ATCC 23552 / DSM 43043 / JCM 3097 / NBRC 12989 / NCIMB 10167 / NRRL B-3866 / 7 KIP)</name>
    <dbReference type="NCBI Taxonomy" id="710696"/>
    <lineage>
        <taxon>Bacteria</taxon>
        <taxon>Bacillati</taxon>
        <taxon>Actinomycetota</taxon>
        <taxon>Actinomycetes</taxon>
        <taxon>Micrococcales</taxon>
        <taxon>Intrasporangiaceae</taxon>
        <taxon>Intrasporangium</taxon>
    </lineage>
</organism>
<evidence type="ECO:0000256" key="6">
    <source>
        <dbReference type="SAM" id="Phobius"/>
    </source>
</evidence>
<comment type="subcellular location">
    <subcellularLocation>
        <location evidence="1">Cell membrane</location>
        <topology evidence="1">Multi-pass membrane protein</topology>
    </subcellularLocation>
</comment>
<feature type="domain" description="Type II secretion system protein GspF" evidence="7">
    <location>
        <begin position="120"/>
        <end position="244"/>
    </location>
</feature>
<dbReference type="Proteomes" id="UP000008914">
    <property type="component" value="Chromosome"/>
</dbReference>
<evidence type="ECO:0000256" key="1">
    <source>
        <dbReference type="ARBA" id="ARBA00004651"/>
    </source>
</evidence>
<dbReference type="EMBL" id="CP002343">
    <property type="protein sequence ID" value="ADU47805.1"/>
    <property type="molecule type" value="Genomic_DNA"/>
</dbReference>
<dbReference type="STRING" id="710696.Intca_1287"/>
<gene>
    <name evidence="8" type="ordered locus">Intca_1287</name>
</gene>
<dbReference type="PANTHER" id="PTHR35007">
    <property type="entry name" value="INTEGRAL MEMBRANE PROTEIN-RELATED"/>
    <property type="match status" value="1"/>
</dbReference>
<accession>E6S654</accession>
<dbReference type="AlphaFoldDB" id="E6S654"/>
<feature type="transmembrane region" description="Helical" evidence="6">
    <location>
        <begin position="260"/>
        <end position="281"/>
    </location>
</feature>
<evidence type="ECO:0000256" key="3">
    <source>
        <dbReference type="ARBA" id="ARBA00022692"/>
    </source>
</evidence>
<dbReference type="KEGG" id="ica:Intca_1287"/>
<keyword evidence="9" id="KW-1185">Reference proteome</keyword>
<name>E6S654_INTC7</name>
<evidence type="ECO:0000313" key="9">
    <source>
        <dbReference type="Proteomes" id="UP000008914"/>
    </source>
</evidence>
<reference evidence="8 9" key="1">
    <citation type="journal article" date="2010" name="Stand. Genomic Sci.">
        <title>Complete genome sequence of Intrasporangium calvum type strain (7 KIP).</title>
        <authorList>
            <person name="Del Rio T.G."/>
            <person name="Chertkov O."/>
            <person name="Yasawong M."/>
            <person name="Lucas S."/>
            <person name="Deshpande S."/>
            <person name="Cheng J.F."/>
            <person name="Detter C."/>
            <person name="Tapia R."/>
            <person name="Han C."/>
            <person name="Goodwin L."/>
            <person name="Pitluck S."/>
            <person name="Liolios K."/>
            <person name="Ivanova N."/>
            <person name="Mavromatis K."/>
            <person name="Pati A."/>
            <person name="Chen A."/>
            <person name="Palaniappan K."/>
            <person name="Land M."/>
            <person name="Hauser L."/>
            <person name="Chang Y.J."/>
            <person name="Jeffries C.D."/>
            <person name="Rohde M."/>
            <person name="Pukall R."/>
            <person name="Sikorski J."/>
            <person name="Goker M."/>
            <person name="Woyke T."/>
            <person name="Bristow J."/>
            <person name="Eisen J.A."/>
            <person name="Markowitz V."/>
            <person name="Hugenholtz P."/>
            <person name="Kyrpides N.C."/>
            <person name="Klenk H.P."/>
            <person name="Lapidus A."/>
        </authorList>
    </citation>
    <scope>NUCLEOTIDE SEQUENCE [LARGE SCALE GENOMIC DNA]</scope>
    <source>
        <strain evidence="9">ATCC 23552 / DSM 43043 / JCM 3097 / NBRC 12989 / 7 KIP</strain>
    </source>
</reference>
<keyword evidence="2" id="KW-1003">Cell membrane</keyword>
<proteinExistence type="predicted"/>
<evidence type="ECO:0000256" key="5">
    <source>
        <dbReference type="ARBA" id="ARBA00023136"/>
    </source>
</evidence>
<sequence>MSPLVVGLVLGAGVFCIYWSFWPQSAGPGAARVGRRSGLVEDLRDHLRQAGYPTVTPTNVLVGSVVLFVLAFLLFMLLTAVVPIALCFGAIAAASPISLIRMRARKRRGKLRDLWPDAVDNITSGVRAGLALPEALAQLAVRGPEELRPPFARFAEDYRATGRFHDCLDRLKDAMSDPVADRLIESLRIAREVGGSDLGRLLRTLSAFLREDARTRAELEARQSWTINAARLAVAAPWVVLAMLALRGGSLQAYATPTGWLVLAFGAGLCIVAYRLMVWIGRLPDEERVLR</sequence>
<dbReference type="RefSeq" id="WP_013492121.1">
    <property type="nucleotide sequence ID" value="NC_014830.1"/>
</dbReference>
<dbReference type="HOGENOM" id="CLU_064032_0_0_11"/>
<keyword evidence="5 6" id="KW-0472">Membrane</keyword>
<evidence type="ECO:0000256" key="4">
    <source>
        <dbReference type="ARBA" id="ARBA00022989"/>
    </source>
</evidence>
<protein>
    <submittedName>
        <fullName evidence="8">Type II secretion system F domain</fullName>
    </submittedName>
</protein>
<dbReference type="eggNOG" id="COG2064">
    <property type="taxonomic scope" value="Bacteria"/>
</dbReference>